<keyword evidence="2" id="KW-0813">Transport</keyword>
<feature type="transmembrane region" description="Helical" evidence="7">
    <location>
        <begin position="65"/>
        <end position="82"/>
    </location>
</feature>
<feature type="domain" description="Major facilitator superfamily (MFS) profile" evidence="8">
    <location>
        <begin position="28"/>
        <end position="413"/>
    </location>
</feature>
<organism evidence="9 10">
    <name type="scientific">Tistrella arctica</name>
    <dbReference type="NCBI Taxonomy" id="3133430"/>
    <lineage>
        <taxon>Bacteria</taxon>
        <taxon>Pseudomonadati</taxon>
        <taxon>Pseudomonadota</taxon>
        <taxon>Alphaproteobacteria</taxon>
        <taxon>Geminicoccales</taxon>
        <taxon>Geminicoccaceae</taxon>
        <taxon>Tistrella</taxon>
    </lineage>
</organism>
<feature type="transmembrane region" description="Helical" evidence="7">
    <location>
        <begin position="186"/>
        <end position="206"/>
    </location>
</feature>
<sequence length="551" mass="58058">MTTSAAPDPATTPASAPVSAWAPFRNRVFLFIWLAVLVSNTGTWVRDVASGWLMTELSPSPLLVSMVQAATTLPVFLLSLPAGALADIVDRRRLLIGVQAGLLLVALTLTTTAHLALMTPWLLLALILVAGAGAALAGPAFQAIIPEIVGKAELRPAVALNSLGINVSRAIGPALGGLIVATAGVAAAYLFDALSYLVVIAVFIWWRRMPAPADLPPEAFLPAMRAGLRYAAGSADLKRVLLRAATFFLFGSAYWALLPLIARERLNADATTYGILLAAIGAGAVSGALLMPRLKLPGAMLVLAGSLATATATAALALVELPWIAGLLLFVAGGAWIAVLTNLNVTAQSVLPNWVRARGLAIYLMVFFGAMTAGSAIWGSVAQALSIQTALLIAAAGGGLAALIVARLVALPAGTPDLTPSMHWPEPAQAGPIAGDRGPVLVTITYRIDPAERQAFLHAIQPLARIRRRDGAFGWRVLEDAEDPGRFEEIFFAASWLEHLRHHRRVTLSDVAHQERVAGFHRGTEPPVVRHLLGAHPRDHGRPAPMGDHSH</sequence>
<feature type="transmembrane region" description="Helical" evidence="7">
    <location>
        <begin position="273"/>
        <end position="291"/>
    </location>
</feature>
<dbReference type="RefSeq" id="WP_345937001.1">
    <property type="nucleotide sequence ID" value="NZ_JBBKTW010000002.1"/>
</dbReference>
<evidence type="ECO:0000256" key="2">
    <source>
        <dbReference type="ARBA" id="ARBA00022448"/>
    </source>
</evidence>
<keyword evidence="5 7" id="KW-1133">Transmembrane helix</keyword>
<evidence type="ECO:0000256" key="1">
    <source>
        <dbReference type="ARBA" id="ARBA00004651"/>
    </source>
</evidence>
<keyword evidence="4 7" id="KW-0812">Transmembrane</keyword>
<evidence type="ECO:0000256" key="6">
    <source>
        <dbReference type="ARBA" id="ARBA00023136"/>
    </source>
</evidence>
<proteinExistence type="predicted"/>
<accession>A0ABU9YGU4</accession>
<feature type="transmembrane region" description="Helical" evidence="7">
    <location>
        <begin position="390"/>
        <end position="410"/>
    </location>
</feature>
<feature type="transmembrane region" description="Helical" evidence="7">
    <location>
        <begin position="28"/>
        <end position="45"/>
    </location>
</feature>
<dbReference type="SUPFAM" id="SSF103473">
    <property type="entry name" value="MFS general substrate transporter"/>
    <property type="match status" value="1"/>
</dbReference>
<feature type="transmembrane region" description="Helical" evidence="7">
    <location>
        <begin position="94"/>
        <end position="115"/>
    </location>
</feature>
<keyword evidence="3" id="KW-1003">Cell membrane</keyword>
<comment type="subcellular location">
    <subcellularLocation>
        <location evidence="1">Cell membrane</location>
        <topology evidence="1">Multi-pass membrane protein</topology>
    </subcellularLocation>
</comment>
<feature type="transmembrane region" description="Helical" evidence="7">
    <location>
        <begin position="323"/>
        <end position="345"/>
    </location>
</feature>
<dbReference type="CDD" id="cd06173">
    <property type="entry name" value="MFS_MefA_like"/>
    <property type="match status" value="1"/>
</dbReference>
<evidence type="ECO:0000259" key="8">
    <source>
        <dbReference type="PROSITE" id="PS50850"/>
    </source>
</evidence>
<dbReference type="EMBL" id="JBBKTW010000002">
    <property type="protein sequence ID" value="MEN2988006.1"/>
    <property type="molecule type" value="Genomic_DNA"/>
</dbReference>
<feature type="transmembrane region" description="Helical" evidence="7">
    <location>
        <begin position="121"/>
        <end position="145"/>
    </location>
</feature>
<dbReference type="Gene3D" id="1.20.1250.20">
    <property type="entry name" value="MFS general substrate transporter like domains"/>
    <property type="match status" value="1"/>
</dbReference>
<dbReference type="Proteomes" id="UP001413721">
    <property type="component" value="Unassembled WGS sequence"/>
</dbReference>
<keyword evidence="6 7" id="KW-0472">Membrane</keyword>
<dbReference type="PROSITE" id="PS50850">
    <property type="entry name" value="MFS"/>
    <property type="match status" value="1"/>
</dbReference>
<protein>
    <submittedName>
        <fullName evidence="9">MFS transporter</fullName>
    </submittedName>
</protein>
<dbReference type="PANTHER" id="PTHR23513">
    <property type="entry name" value="INTEGRAL MEMBRANE EFFLUX PROTEIN-RELATED"/>
    <property type="match status" value="1"/>
</dbReference>
<evidence type="ECO:0000313" key="10">
    <source>
        <dbReference type="Proteomes" id="UP001413721"/>
    </source>
</evidence>
<feature type="transmembrane region" description="Helical" evidence="7">
    <location>
        <begin position="240"/>
        <end position="261"/>
    </location>
</feature>
<dbReference type="InterPro" id="IPR020846">
    <property type="entry name" value="MFS_dom"/>
</dbReference>
<feature type="transmembrane region" description="Helical" evidence="7">
    <location>
        <begin position="357"/>
        <end position="378"/>
    </location>
</feature>
<comment type="caution">
    <text evidence="9">The sequence shown here is derived from an EMBL/GenBank/DDBJ whole genome shotgun (WGS) entry which is preliminary data.</text>
</comment>
<evidence type="ECO:0000256" key="3">
    <source>
        <dbReference type="ARBA" id="ARBA00022475"/>
    </source>
</evidence>
<evidence type="ECO:0000313" key="9">
    <source>
        <dbReference type="EMBL" id="MEN2988006.1"/>
    </source>
</evidence>
<evidence type="ECO:0000256" key="7">
    <source>
        <dbReference type="SAM" id="Phobius"/>
    </source>
</evidence>
<evidence type="ECO:0000256" key="4">
    <source>
        <dbReference type="ARBA" id="ARBA00022692"/>
    </source>
</evidence>
<reference evidence="9 10" key="1">
    <citation type="submission" date="2024-03" db="EMBL/GenBank/DDBJ databases">
        <title>High-quality draft genome sequencing of Tistrella sp. BH-R2-4.</title>
        <authorList>
            <person name="Dong C."/>
        </authorList>
    </citation>
    <scope>NUCLEOTIDE SEQUENCE [LARGE SCALE GENOMIC DNA]</scope>
    <source>
        <strain evidence="9 10">BH-R2-4</strain>
    </source>
</reference>
<dbReference type="PANTHER" id="PTHR23513:SF11">
    <property type="entry name" value="STAPHYLOFERRIN A TRANSPORTER"/>
    <property type="match status" value="1"/>
</dbReference>
<dbReference type="Pfam" id="PF05977">
    <property type="entry name" value="MFS_3"/>
    <property type="match status" value="1"/>
</dbReference>
<feature type="transmembrane region" description="Helical" evidence="7">
    <location>
        <begin position="157"/>
        <end position="180"/>
    </location>
</feature>
<feature type="transmembrane region" description="Helical" evidence="7">
    <location>
        <begin position="298"/>
        <end position="317"/>
    </location>
</feature>
<evidence type="ECO:0000256" key="5">
    <source>
        <dbReference type="ARBA" id="ARBA00022989"/>
    </source>
</evidence>
<dbReference type="InterPro" id="IPR010290">
    <property type="entry name" value="TM_effector"/>
</dbReference>
<keyword evidence="10" id="KW-1185">Reference proteome</keyword>
<gene>
    <name evidence="9" type="ORF">WG926_06800</name>
</gene>
<name>A0ABU9YGU4_9PROT</name>
<dbReference type="InterPro" id="IPR036259">
    <property type="entry name" value="MFS_trans_sf"/>
</dbReference>